<evidence type="ECO:0008006" key="4">
    <source>
        <dbReference type="Google" id="ProtNLM"/>
    </source>
</evidence>
<dbReference type="Proteomes" id="UP000260351">
    <property type="component" value="Unassembled WGS sequence"/>
</dbReference>
<keyword evidence="3" id="KW-1185">Reference proteome</keyword>
<sequence length="146" mass="15912">MKKVITALPVAFLLLLLSACGDSAPSDSEIISALEERFELSSRSSSRAMHGGINPYLFRVSNGELGDYMQIRSCSIEITSKDVDEIQGDDTFYSVNGLLTCAGRLQKNQFGNRGVVDLNLENAPFVVKVRRNTTGKISVEGLLARP</sequence>
<dbReference type="PROSITE" id="PS51257">
    <property type="entry name" value="PROKAR_LIPOPROTEIN"/>
    <property type="match status" value="1"/>
</dbReference>
<proteinExistence type="predicted"/>
<accession>A0A3E1KAK8</accession>
<dbReference type="AlphaFoldDB" id="A0A3E1KAK8"/>
<feature type="signal peptide" evidence="1">
    <location>
        <begin position="1"/>
        <end position="23"/>
    </location>
</feature>
<name>A0A3E1KAK8_9GAMM</name>
<evidence type="ECO:0000256" key="1">
    <source>
        <dbReference type="SAM" id="SignalP"/>
    </source>
</evidence>
<dbReference type="EMBL" id="QUZK01000020">
    <property type="protein sequence ID" value="RFF31437.1"/>
    <property type="molecule type" value="Genomic_DNA"/>
</dbReference>
<feature type="chain" id="PRO_5017568478" description="Lipoprotein" evidence="1">
    <location>
        <begin position="24"/>
        <end position="146"/>
    </location>
</feature>
<reference evidence="2 3" key="1">
    <citation type="submission" date="2018-08" db="EMBL/GenBank/DDBJ databases">
        <title>Wenzhouxiangella salilacus sp. nov., a novel bacterium isolated from a saline lake in Xinjiang Province, China.</title>
        <authorList>
            <person name="Han S."/>
        </authorList>
    </citation>
    <scope>NUCLEOTIDE SEQUENCE [LARGE SCALE GENOMIC DNA]</scope>
    <source>
        <strain evidence="2 3">XDB06</strain>
    </source>
</reference>
<evidence type="ECO:0000313" key="2">
    <source>
        <dbReference type="EMBL" id="RFF31437.1"/>
    </source>
</evidence>
<gene>
    <name evidence="2" type="ORF">DZC52_04595</name>
</gene>
<organism evidence="2 3">
    <name type="scientific">Wenzhouxiangella sediminis</name>
    <dbReference type="NCBI Taxonomy" id="1792836"/>
    <lineage>
        <taxon>Bacteria</taxon>
        <taxon>Pseudomonadati</taxon>
        <taxon>Pseudomonadota</taxon>
        <taxon>Gammaproteobacteria</taxon>
        <taxon>Chromatiales</taxon>
        <taxon>Wenzhouxiangellaceae</taxon>
        <taxon>Wenzhouxiangella</taxon>
    </lineage>
</organism>
<keyword evidence="1" id="KW-0732">Signal</keyword>
<evidence type="ECO:0000313" key="3">
    <source>
        <dbReference type="Proteomes" id="UP000260351"/>
    </source>
</evidence>
<dbReference type="RefSeq" id="WP_116649952.1">
    <property type="nucleotide sequence ID" value="NZ_QUZK01000020.1"/>
</dbReference>
<protein>
    <recommendedName>
        <fullName evidence="4">Lipoprotein</fullName>
    </recommendedName>
</protein>
<comment type="caution">
    <text evidence="2">The sequence shown here is derived from an EMBL/GenBank/DDBJ whole genome shotgun (WGS) entry which is preliminary data.</text>
</comment>